<dbReference type="Pfam" id="PF01209">
    <property type="entry name" value="Ubie_methyltran"/>
    <property type="match status" value="1"/>
</dbReference>
<keyword evidence="3" id="KW-0949">S-adenosyl-L-methionine</keyword>
<keyword evidence="1 4" id="KW-0489">Methyltransferase</keyword>
<organism evidence="4 5">
    <name type="scientific">Kribbella sancticallisti</name>
    <dbReference type="NCBI Taxonomy" id="460087"/>
    <lineage>
        <taxon>Bacteria</taxon>
        <taxon>Bacillati</taxon>
        <taxon>Actinomycetota</taxon>
        <taxon>Actinomycetes</taxon>
        <taxon>Propionibacteriales</taxon>
        <taxon>Kribbellaceae</taxon>
        <taxon>Kribbella</taxon>
    </lineage>
</organism>
<sequence>MLRQRPDGLPRAEVPTAFDGAASSYDRLVGANPGYHRQLRLSAARLRLPGQGRGLRILDAGCGTGASTAALLAVAPEAEIVAFDGSGQMLDHARRKNFPSSVRFVHSTIEALEPDLLGGRFDAVLAAYLIRNLGDPDAGLAKLHGLLQPGGRLAIHEYSVADSALAKVVWNAVCWGVIIPAGRISTGDASLYRHLRSSVNHFDGARAFRQRLVRAGFTDVTAATMNGWQRGVAHTFLGTRRADGAVPDRGSAG</sequence>
<dbReference type="EMBL" id="BAAAOS010000032">
    <property type="protein sequence ID" value="GAA1587100.1"/>
    <property type="molecule type" value="Genomic_DNA"/>
</dbReference>
<dbReference type="RefSeq" id="WP_344217099.1">
    <property type="nucleotide sequence ID" value="NZ_BAAAOS010000032.1"/>
</dbReference>
<evidence type="ECO:0000256" key="2">
    <source>
        <dbReference type="ARBA" id="ARBA00022679"/>
    </source>
</evidence>
<proteinExistence type="predicted"/>
<dbReference type="Gene3D" id="3.40.50.150">
    <property type="entry name" value="Vaccinia Virus protein VP39"/>
    <property type="match status" value="1"/>
</dbReference>
<evidence type="ECO:0000256" key="3">
    <source>
        <dbReference type="ARBA" id="ARBA00022691"/>
    </source>
</evidence>
<gene>
    <name evidence="4" type="ORF">GCM10009789_45800</name>
</gene>
<dbReference type="SUPFAM" id="SSF53335">
    <property type="entry name" value="S-adenosyl-L-methionine-dependent methyltransferases"/>
    <property type="match status" value="1"/>
</dbReference>
<evidence type="ECO:0000256" key="1">
    <source>
        <dbReference type="ARBA" id="ARBA00022603"/>
    </source>
</evidence>
<dbReference type="PANTHER" id="PTHR43591:SF24">
    <property type="entry name" value="2-METHOXY-6-POLYPRENYL-1,4-BENZOQUINOL METHYLASE, MITOCHONDRIAL"/>
    <property type="match status" value="1"/>
</dbReference>
<dbReference type="GO" id="GO:0008168">
    <property type="term" value="F:methyltransferase activity"/>
    <property type="evidence" value="ECO:0007669"/>
    <property type="project" value="UniProtKB-KW"/>
</dbReference>
<keyword evidence="5" id="KW-1185">Reference proteome</keyword>
<protein>
    <submittedName>
        <fullName evidence="4">Class I SAM-dependent methyltransferase</fullName>
    </submittedName>
</protein>
<dbReference type="PANTHER" id="PTHR43591">
    <property type="entry name" value="METHYLTRANSFERASE"/>
    <property type="match status" value="1"/>
</dbReference>
<comment type="caution">
    <text evidence="4">The sequence shown here is derived from an EMBL/GenBank/DDBJ whole genome shotgun (WGS) entry which is preliminary data.</text>
</comment>
<reference evidence="4 5" key="1">
    <citation type="journal article" date="2019" name="Int. J. Syst. Evol. Microbiol.">
        <title>The Global Catalogue of Microorganisms (GCM) 10K type strain sequencing project: providing services to taxonomists for standard genome sequencing and annotation.</title>
        <authorList>
            <consortium name="The Broad Institute Genomics Platform"/>
            <consortium name="The Broad Institute Genome Sequencing Center for Infectious Disease"/>
            <person name="Wu L."/>
            <person name="Ma J."/>
        </authorList>
    </citation>
    <scope>NUCLEOTIDE SEQUENCE [LARGE SCALE GENOMIC DNA]</scope>
    <source>
        <strain evidence="4 5">JCM 14969</strain>
    </source>
</reference>
<name>A0ABN2DUJ8_9ACTN</name>
<evidence type="ECO:0000313" key="5">
    <source>
        <dbReference type="Proteomes" id="UP001500393"/>
    </source>
</evidence>
<dbReference type="Proteomes" id="UP001500393">
    <property type="component" value="Unassembled WGS sequence"/>
</dbReference>
<evidence type="ECO:0000313" key="4">
    <source>
        <dbReference type="EMBL" id="GAA1587100.1"/>
    </source>
</evidence>
<dbReference type="InterPro" id="IPR029063">
    <property type="entry name" value="SAM-dependent_MTases_sf"/>
</dbReference>
<dbReference type="CDD" id="cd02440">
    <property type="entry name" value="AdoMet_MTases"/>
    <property type="match status" value="1"/>
</dbReference>
<dbReference type="InterPro" id="IPR004033">
    <property type="entry name" value="UbiE/COQ5_MeTrFase"/>
</dbReference>
<dbReference type="GO" id="GO:0032259">
    <property type="term" value="P:methylation"/>
    <property type="evidence" value="ECO:0007669"/>
    <property type="project" value="UniProtKB-KW"/>
</dbReference>
<keyword evidence="2" id="KW-0808">Transferase</keyword>
<dbReference type="PROSITE" id="PS51608">
    <property type="entry name" value="SAM_MT_UBIE"/>
    <property type="match status" value="1"/>
</dbReference>
<accession>A0ABN2DUJ8</accession>